<gene>
    <name evidence="3" type="ORF">PFLUV_G00028670</name>
</gene>
<dbReference type="AlphaFoldDB" id="A0A6A5FLE3"/>
<organism evidence="3 4">
    <name type="scientific">Perca fluviatilis</name>
    <name type="common">European perch</name>
    <dbReference type="NCBI Taxonomy" id="8168"/>
    <lineage>
        <taxon>Eukaryota</taxon>
        <taxon>Metazoa</taxon>
        <taxon>Chordata</taxon>
        <taxon>Craniata</taxon>
        <taxon>Vertebrata</taxon>
        <taxon>Euteleostomi</taxon>
        <taxon>Actinopterygii</taxon>
        <taxon>Neopterygii</taxon>
        <taxon>Teleostei</taxon>
        <taxon>Neoteleostei</taxon>
        <taxon>Acanthomorphata</taxon>
        <taxon>Eupercaria</taxon>
        <taxon>Perciformes</taxon>
        <taxon>Percoidei</taxon>
        <taxon>Percidae</taxon>
        <taxon>Percinae</taxon>
        <taxon>Perca</taxon>
    </lineage>
</organism>
<dbReference type="PANTHER" id="PTHR34153:SF2">
    <property type="entry name" value="SI:CH211-262H13.3-RELATED"/>
    <property type="match status" value="1"/>
</dbReference>
<dbReference type="Pfam" id="PF16064">
    <property type="entry name" value="DUF4806"/>
    <property type="match status" value="1"/>
</dbReference>
<proteinExistence type="predicted"/>
<evidence type="ECO:0000313" key="4">
    <source>
        <dbReference type="Proteomes" id="UP000465112"/>
    </source>
</evidence>
<feature type="domain" description="DUF4806" evidence="2">
    <location>
        <begin position="199"/>
        <end position="276"/>
    </location>
</feature>
<accession>A0A6A5FLE3</accession>
<feature type="region of interest" description="Disordered" evidence="1">
    <location>
        <begin position="1"/>
        <end position="53"/>
    </location>
</feature>
<protein>
    <recommendedName>
        <fullName evidence="2">DUF4806 domain-containing protein</fullName>
    </recommendedName>
</protein>
<dbReference type="EMBL" id="VHII01000003">
    <property type="protein sequence ID" value="KAF1392505.1"/>
    <property type="molecule type" value="Genomic_DNA"/>
</dbReference>
<dbReference type="InterPro" id="IPR032071">
    <property type="entry name" value="DUF4806"/>
</dbReference>
<dbReference type="PANTHER" id="PTHR34153">
    <property type="entry name" value="SI:CH211-262H13.3-RELATED-RELATED"/>
    <property type="match status" value="1"/>
</dbReference>
<evidence type="ECO:0000259" key="2">
    <source>
        <dbReference type="Pfam" id="PF16064"/>
    </source>
</evidence>
<dbReference type="Proteomes" id="UP000465112">
    <property type="component" value="Chromosome 3"/>
</dbReference>
<keyword evidence="4" id="KW-1185">Reference proteome</keyword>
<evidence type="ECO:0000313" key="3">
    <source>
        <dbReference type="EMBL" id="KAF1392505.1"/>
    </source>
</evidence>
<sequence>MNASTELFENMRLIFGDTDSESEPEERNNTRPTYLSLTPAPPIAPTTPNFSARPLPDPNHAELLHFTAAAPLVPVPPPCMPSSPPCQISAGPLPDLRQCDRGSYTAPVALVPTPTSRMPSSPRRRITATPLTNDYQGHCFVPTFRLGRTGTGPVPCSAAELHILTLLEHIKEQQMQLAAAVNNIAARMGTETPMAEMPQNVSVPLATMSEVEELEEWLKDARNSHAKQNMISALGTVGGQNSKRVTWNILSRIFSNTVAKQINWKGLNGKRGFKEMLTQTLLIKAVRKNQAASSASDGLTSTPSAGSTWPLTVEVAAKNVPWPERPFINREMNASAIPHSSTTDDLLGVM</sequence>
<comment type="caution">
    <text evidence="3">The sequence shown here is derived from an EMBL/GenBank/DDBJ whole genome shotgun (WGS) entry which is preliminary data.</text>
</comment>
<name>A0A6A5FLE3_PERFL</name>
<reference evidence="3 4" key="1">
    <citation type="submission" date="2019-06" db="EMBL/GenBank/DDBJ databases">
        <title>A chromosome-scale genome assembly of the European perch, Perca fluviatilis.</title>
        <authorList>
            <person name="Roques C."/>
            <person name="Zahm M."/>
            <person name="Cabau C."/>
            <person name="Klopp C."/>
            <person name="Bouchez O."/>
            <person name="Donnadieu C."/>
            <person name="Kuhl H."/>
            <person name="Gislard M."/>
            <person name="Guendouz S."/>
            <person name="Journot L."/>
            <person name="Haffray P."/>
            <person name="Bestin A."/>
            <person name="Morvezen R."/>
            <person name="Feron R."/>
            <person name="Wen M."/>
            <person name="Jouanno E."/>
            <person name="Herpin A."/>
            <person name="Schartl M."/>
            <person name="Postlethwait J."/>
            <person name="Schaerlinger B."/>
            <person name="Chardard D."/>
            <person name="Lecocq T."/>
            <person name="Poncet C."/>
            <person name="Jaffrelo L."/>
            <person name="Lampietro C."/>
            <person name="Guiguen Y."/>
        </authorList>
    </citation>
    <scope>NUCLEOTIDE SEQUENCE [LARGE SCALE GENOMIC DNA]</scope>
    <source>
        <tissue evidence="3">Blood</tissue>
    </source>
</reference>
<evidence type="ECO:0000256" key="1">
    <source>
        <dbReference type="SAM" id="MobiDB-lite"/>
    </source>
</evidence>